<dbReference type="SUPFAM" id="SSF55961">
    <property type="entry name" value="Bet v1-like"/>
    <property type="match status" value="1"/>
</dbReference>
<dbReference type="Proteomes" id="UP000887116">
    <property type="component" value="Unassembled WGS sequence"/>
</dbReference>
<dbReference type="Pfam" id="PF01852">
    <property type="entry name" value="START"/>
    <property type="match status" value="1"/>
</dbReference>
<accession>A0A8X6FW97</accession>
<evidence type="ECO:0000313" key="4">
    <source>
        <dbReference type="EMBL" id="GFQ90251.1"/>
    </source>
</evidence>
<organism evidence="4 5">
    <name type="scientific">Trichonephila clavata</name>
    <name type="common">Joro spider</name>
    <name type="synonym">Nephila clavata</name>
    <dbReference type="NCBI Taxonomy" id="2740835"/>
    <lineage>
        <taxon>Eukaryota</taxon>
        <taxon>Metazoa</taxon>
        <taxon>Ecdysozoa</taxon>
        <taxon>Arthropoda</taxon>
        <taxon>Chelicerata</taxon>
        <taxon>Arachnida</taxon>
        <taxon>Araneae</taxon>
        <taxon>Araneomorphae</taxon>
        <taxon>Entelegynae</taxon>
        <taxon>Araneoidea</taxon>
        <taxon>Nephilidae</taxon>
        <taxon>Trichonephila</taxon>
    </lineage>
</organism>
<reference evidence="4" key="1">
    <citation type="submission" date="2020-07" db="EMBL/GenBank/DDBJ databases">
        <title>Multicomponent nature underlies the extraordinary mechanical properties of spider dragline silk.</title>
        <authorList>
            <person name="Kono N."/>
            <person name="Nakamura H."/>
            <person name="Mori M."/>
            <person name="Yoshida Y."/>
            <person name="Ohtoshi R."/>
            <person name="Malay A.D."/>
            <person name="Moran D.A.P."/>
            <person name="Tomita M."/>
            <person name="Numata K."/>
            <person name="Arakawa K."/>
        </authorList>
    </citation>
    <scope>NUCLEOTIDE SEQUENCE</scope>
</reference>
<dbReference type="PROSITE" id="PS50848">
    <property type="entry name" value="START"/>
    <property type="match status" value="1"/>
</dbReference>
<dbReference type="EMBL" id="BMAO01023671">
    <property type="protein sequence ID" value="GFQ90251.1"/>
    <property type="molecule type" value="Genomic_DNA"/>
</dbReference>
<dbReference type="GO" id="GO:0008289">
    <property type="term" value="F:lipid binding"/>
    <property type="evidence" value="ECO:0007669"/>
    <property type="project" value="InterPro"/>
</dbReference>
<comment type="caution">
    <text evidence="4">The sequence shown here is derived from an EMBL/GenBank/DDBJ whole genome shotgun (WGS) entry which is preliminary data.</text>
</comment>
<dbReference type="AlphaFoldDB" id="A0A8X6FW97"/>
<keyword evidence="2" id="KW-1133">Transmembrane helix</keyword>
<keyword evidence="2" id="KW-0812">Transmembrane</keyword>
<evidence type="ECO:0000313" key="5">
    <source>
        <dbReference type="Proteomes" id="UP000887116"/>
    </source>
</evidence>
<dbReference type="InterPro" id="IPR002913">
    <property type="entry name" value="START_lipid-bd_dom"/>
</dbReference>
<evidence type="ECO:0000256" key="2">
    <source>
        <dbReference type="SAM" id="Phobius"/>
    </source>
</evidence>
<keyword evidence="2" id="KW-0472">Membrane</keyword>
<keyword evidence="5" id="KW-1185">Reference proteome</keyword>
<dbReference type="PANTHER" id="PTHR47117">
    <property type="entry name" value="STAR-RELATED LIPID TRANSFER PROTEIN 9"/>
    <property type="match status" value="1"/>
</dbReference>
<dbReference type="OrthoDB" id="3176171at2759"/>
<feature type="transmembrane region" description="Helical" evidence="2">
    <location>
        <begin position="6"/>
        <end position="26"/>
    </location>
</feature>
<feature type="region of interest" description="Disordered" evidence="1">
    <location>
        <begin position="339"/>
        <end position="364"/>
    </location>
</feature>
<feature type="domain" description="START" evidence="3">
    <location>
        <begin position="579"/>
        <end position="703"/>
    </location>
</feature>
<dbReference type="InterPro" id="IPR023393">
    <property type="entry name" value="START-like_dom_sf"/>
</dbReference>
<gene>
    <name evidence="4" type="primary">AVEN_110094_1</name>
    <name evidence="4" type="ORF">TNCT_179181</name>
</gene>
<evidence type="ECO:0000259" key="3">
    <source>
        <dbReference type="PROSITE" id="PS50848"/>
    </source>
</evidence>
<dbReference type="PANTHER" id="PTHR47117:SF8">
    <property type="entry name" value="KINESIN FAMILY MEMBER 16B"/>
    <property type="match status" value="1"/>
</dbReference>
<dbReference type="Gene3D" id="3.30.530.20">
    <property type="match status" value="1"/>
</dbReference>
<feature type="compositionally biased region" description="Low complexity" evidence="1">
    <location>
        <begin position="430"/>
        <end position="445"/>
    </location>
</feature>
<protein>
    <submittedName>
        <fullName evidence="4">START domain-containing protein</fullName>
    </submittedName>
</protein>
<evidence type="ECO:0000256" key="1">
    <source>
        <dbReference type="SAM" id="MobiDB-lite"/>
    </source>
</evidence>
<name>A0A8X6FW97_TRICU</name>
<feature type="region of interest" description="Disordered" evidence="1">
    <location>
        <begin position="383"/>
        <end position="449"/>
    </location>
</feature>
<proteinExistence type="predicted"/>
<sequence>MFSALLILLVALGFGLSLFLIILLFLNPKKYQNTIKDPTVIIVKIVELHRENLPVNSAHGWSLTPSNCNLRCWQKDLSLNIVGYPVSVYACAKEIPCAAVILLNVIADVSTWSEWDVQIQNQTVHLELPENPSLHGDPFMQCDQVLITSKLNTKPEIEMYRFGNLESNGTGWILLWNAKRLDWTLYVAQPIDDLSDDSEQPKNEGKCLLTAIWGCEPKEPLPSNMPDILCSKVYNLSEAISSSQLKIRPFQSLMLPSSLTNRHFPTIHSALDDLPTKPCVLLEHEKEKSTFQNAVLAVVPISSHVPMTINNITGFSLVLHQLKKSNNANIINFETNVSEDKRRSRRRQKVRSDSMNAGFPRNKGKRRFISGFSVMHLDIENRRSSSLSAPIRRKPPELTVTQPEEDEKPPQRSSSHSFLHALFPRRHSSDSYQRSRSPSPSQSLSPRREKKGFFRFDKGSLSSQEDLSSRSSYQDMDLSDTNECDQNFFKMAHSAQDENIDFKALGEYSISAVLQENLKASLVDVNTPEEEQKRKSSGWVFKEINKNIAIFKKTMTFDSCVFVSYLCKGIIPTPLNVVWKTLCNPVTRFMYDDTLKKITVLNEYPDGQKLIHMYNESVTFLHKEVQDFCILQTEKIQGSKFLLGFHSVKDVVCPPVKDVVRGTVAASGWVVEPVKEDAGSCQVSYLVQMVVSSPEASTTMEEISSLQSQCINNLSIYLSAKPPSYLPVFS</sequence>